<accession>A0A5C4XJJ3</accession>
<dbReference type="Proteomes" id="UP000311605">
    <property type="component" value="Unassembled WGS sequence"/>
</dbReference>
<sequence>MKLTRGDMVTAAFQGDLGKPRPAVIIHADEFIADHVTLLLCPLTTFLADSPAFRPTIQPSGTNGLNSVSQIMVDKITHLRKSAISQVIGHLDEDEIQMLEAAVINITGLRQTVMPTTRIR</sequence>
<evidence type="ECO:0000313" key="1">
    <source>
        <dbReference type="EMBL" id="TNM62810.1"/>
    </source>
</evidence>
<dbReference type="Pfam" id="PF02452">
    <property type="entry name" value="PemK_toxin"/>
    <property type="match status" value="1"/>
</dbReference>
<name>A0A5C4XJJ3_9HYPH</name>
<dbReference type="RefSeq" id="WP_139677303.1">
    <property type="nucleotide sequence ID" value="NZ_VDMN01000003.1"/>
</dbReference>
<proteinExistence type="predicted"/>
<dbReference type="OrthoDB" id="3196747at2"/>
<evidence type="ECO:0000313" key="2">
    <source>
        <dbReference type="Proteomes" id="UP000311605"/>
    </source>
</evidence>
<dbReference type="AlphaFoldDB" id="A0A5C4XJJ3"/>
<keyword evidence="2" id="KW-1185">Reference proteome</keyword>
<dbReference type="GO" id="GO:0003677">
    <property type="term" value="F:DNA binding"/>
    <property type="evidence" value="ECO:0007669"/>
    <property type="project" value="InterPro"/>
</dbReference>
<dbReference type="EMBL" id="VDMN01000003">
    <property type="protein sequence ID" value="TNM62810.1"/>
    <property type="molecule type" value="Genomic_DNA"/>
</dbReference>
<dbReference type="InterPro" id="IPR003477">
    <property type="entry name" value="PemK-like"/>
</dbReference>
<comment type="caution">
    <text evidence="1">The sequence shown here is derived from an EMBL/GenBank/DDBJ whole genome shotgun (WGS) entry which is preliminary data.</text>
</comment>
<reference evidence="1 2" key="1">
    <citation type="submission" date="2019-06" db="EMBL/GenBank/DDBJ databases">
        <title>The draft genome of Rhizobium smilacinae PTYR-5.</title>
        <authorList>
            <person name="Liu L."/>
            <person name="Li L."/>
            <person name="Zhang X."/>
        </authorList>
    </citation>
    <scope>NUCLEOTIDE SEQUENCE [LARGE SCALE GENOMIC DNA]</scope>
    <source>
        <strain evidence="1 2">PTYR-5</strain>
    </source>
</reference>
<dbReference type="SUPFAM" id="SSF50118">
    <property type="entry name" value="Cell growth inhibitor/plasmid maintenance toxic component"/>
    <property type="match status" value="1"/>
</dbReference>
<organism evidence="1 2">
    <name type="scientific">Aliirhizobium smilacinae</name>
    <dbReference type="NCBI Taxonomy" id="1395944"/>
    <lineage>
        <taxon>Bacteria</taxon>
        <taxon>Pseudomonadati</taxon>
        <taxon>Pseudomonadota</taxon>
        <taxon>Alphaproteobacteria</taxon>
        <taxon>Hyphomicrobiales</taxon>
        <taxon>Rhizobiaceae</taxon>
        <taxon>Aliirhizobium</taxon>
    </lineage>
</organism>
<dbReference type="Gene3D" id="2.30.30.110">
    <property type="match status" value="1"/>
</dbReference>
<gene>
    <name evidence="1" type="ORF">FHP24_16450</name>
</gene>
<protein>
    <submittedName>
        <fullName evidence="1">Type II toxin-antitoxin system PemK/MazF family toxin</fullName>
    </submittedName>
</protein>
<dbReference type="InterPro" id="IPR011067">
    <property type="entry name" value="Plasmid_toxin/cell-grow_inhib"/>
</dbReference>